<dbReference type="PANTHER" id="PTHR35535:SF1">
    <property type="entry name" value="HEAT SHOCK PROTEIN HSLJ"/>
    <property type="match status" value="1"/>
</dbReference>
<dbReference type="Gene3D" id="2.40.128.270">
    <property type="match status" value="1"/>
</dbReference>
<dbReference type="InterPro" id="IPR038670">
    <property type="entry name" value="HslJ-like_sf"/>
</dbReference>
<accession>A0ABU3TJH6</accession>
<dbReference type="Pfam" id="PF03724">
    <property type="entry name" value="META"/>
    <property type="match status" value="1"/>
</dbReference>
<feature type="domain" description="DUF306" evidence="1">
    <location>
        <begin position="32"/>
        <end position="135"/>
    </location>
</feature>
<dbReference type="InterPro" id="IPR053147">
    <property type="entry name" value="Hsp_HslJ-like"/>
</dbReference>
<evidence type="ECO:0000313" key="2">
    <source>
        <dbReference type="EMBL" id="MDU0371516.1"/>
    </source>
</evidence>
<evidence type="ECO:0000313" key="3">
    <source>
        <dbReference type="Proteomes" id="UP001250698"/>
    </source>
</evidence>
<dbReference type="InterPro" id="IPR005184">
    <property type="entry name" value="DUF306_Meta_HslJ"/>
</dbReference>
<name>A0ABU3TJH6_9BACT</name>
<dbReference type="RefSeq" id="WP_315998978.1">
    <property type="nucleotide sequence ID" value="NZ_JAWDJT010000009.1"/>
</dbReference>
<gene>
    <name evidence="2" type="ORF">ROI90_13995</name>
</gene>
<comment type="caution">
    <text evidence="2">The sequence shown here is derived from an EMBL/GenBank/DDBJ whole genome shotgun (WGS) entry which is preliminary data.</text>
</comment>
<proteinExistence type="predicted"/>
<evidence type="ECO:0000259" key="1">
    <source>
        <dbReference type="Pfam" id="PF03724"/>
    </source>
</evidence>
<organism evidence="2 3">
    <name type="scientific">Hymenobacter endophyticus</name>
    <dbReference type="NCBI Taxonomy" id="3076335"/>
    <lineage>
        <taxon>Bacteria</taxon>
        <taxon>Pseudomonadati</taxon>
        <taxon>Bacteroidota</taxon>
        <taxon>Cytophagia</taxon>
        <taxon>Cytophagales</taxon>
        <taxon>Hymenobacteraceae</taxon>
        <taxon>Hymenobacter</taxon>
    </lineage>
</organism>
<dbReference type="PANTHER" id="PTHR35535">
    <property type="entry name" value="HEAT SHOCK PROTEIN HSLJ"/>
    <property type="match status" value="1"/>
</dbReference>
<reference evidence="2 3" key="1">
    <citation type="submission" date="2023-10" db="EMBL/GenBank/DDBJ databases">
        <title>Hymenobacter endophyticus sp. nov., an isolate from the leaf tissues of wheat.</title>
        <authorList>
            <person name="Dai Y."/>
        </authorList>
    </citation>
    <scope>NUCLEOTIDE SEQUENCE [LARGE SCALE GENOMIC DNA]</scope>
    <source>
        <strain evidence="2 3">ZK17L-C2</strain>
    </source>
</reference>
<keyword evidence="3" id="KW-1185">Reference proteome</keyword>
<protein>
    <submittedName>
        <fullName evidence="2">META domain-containing protein</fullName>
    </submittedName>
</protein>
<dbReference type="EMBL" id="JAWDJT010000009">
    <property type="protein sequence ID" value="MDU0371516.1"/>
    <property type="molecule type" value="Genomic_DNA"/>
</dbReference>
<sequence>MPLLLFAAACQNTVPTTENTPNTTASAAVPAAELRGTRWVLHALAGQAITPTDPRELYLQLSATEQQVEGQASCNRFRGAVELPAANQLRFGPLMSTRMACPDMALETGFVGALNTARSYQISGDTLRLYGEQATTPLAELHRGR</sequence>
<dbReference type="Proteomes" id="UP001250698">
    <property type="component" value="Unassembled WGS sequence"/>
</dbReference>